<name>K5WGZ8_PHACS</name>
<evidence type="ECO:0000313" key="1">
    <source>
        <dbReference type="EMBL" id="EKM58354.1"/>
    </source>
</evidence>
<dbReference type="Proteomes" id="UP000008370">
    <property type="component" value="Unassembled WGS sequence"/>
</dbReference>
<dbReference type="OrthoDB" id="3053474at2759"/>
<dbReference type="GeneID" id="18915533"/>
<reference evidence="1 2" key="1">
    <citation type="journal article" date="2012" name="BMC Genomics">
        <title>Comparative genomics of the white-rot fungi, Phanerochaete carnosa and P. chrysosporium, to elucidate the genetic basis of the distinct wood types they colonize.</title>
        <authorList>
            <person name="Suzuki H."/>
            <person name="MacDonald J."/>
            <person name="Syed K."/>
            <person name="Salamov A."/>
            <person name="Hori C."/>
            <person name="Aerts A."/>
            <person name="Henrissat B."/>
            <person name="Wiebenga A."/>
            <person name="vanKuyk P.A."/>
            <person name="Barry K."/>
            <person name="Lindquist E."/>
            <person name="LaButti K."/>
            <person name="Lapidus A."/>
            <person name="Lucas S."/>
            <person name="Coutinho P."/>
            <person name="Gong Y."/>
            <person name="Samejima M."/>
            <person name="Mahadevan R."/>
            <person name="Abou-Zaid M."/>
            <person name="de Vries R.P."/>
            <person name="Igarashi K."/>
            <person name="Yadav J.S."/>
            <person name="Grigoriev I.V."/>
            <person name="Master E.R."/>
        </authorList>
    </citation>
    <scope>NUCLEOTIDE SEQUENCE [LARGE SCALE GENOMIC DNA]</scope>
    <source>
        <strain evidence="1 2">HHB-10118-sp</strain>
    </source>
</reference>
<evidence type="ECO:0000313" key="2">
    <source>
        <dbReference type="Proteomes" id="UP000008370"/>
    </source>
</evidence>
<organism evidence="1 2">
    <name type="scientific">Phanerochaete carnosa (strain HHB-10118-sp)</name>
    <name type="common">White-rot fungus</name>
    <name type="synonym">Peniophora carnosa</name>
    <dbReference type="NCBI Taxonomy" id="650164"/>
    <lineage>
        <taxon>Eukaryota</taxon>
        <taxon>Fungi</taxon>
        <taxon>Dikarya</taxon>
        <taxon>Basidiomycota</taxon>
        <taxon>Agaricomycotina</taxon>
        <taxon>Agaricomycetes</taxon>
        <taxon>Polyporales</taxon>
        <taxon>Phanerochaetaceae</taxon>
        <taxon>Phanerochaete</taxon>
    </lineage>
</organism>
<dbReference type="HOGENOM" id="CLU_2942545_0_0_1"/>
<keyword evidence="2" id="KW-1185">Reference proteome</keyword>
<gene>
    <name evidence="1" type="ORF">PHACADRAFT_252611</name>
</gene>
<accession>K5WGZ8</accession>
<sequence length="60" mass="7106">METIHRNIYQNFLITAMKMHHYIHSWKLNVIRHPSSLLSQSINVSPEFGTLIPMQTRSTR</sequence>
<dbReference type="InParanoid" id="K5WGZ8"/>
<protein>
    <submittedName>
        <fullName evidence="1">Uncharacterized protein</fullName>
    </submittedName>
</protein>
<dbReference type="KEGG" id="pco:PHACADRAFT_252611"/>
<dbReference type="EMBL" id="JH930470">
    <property type="protein sequence ID" value="EKM58354.1"/>
    <property type="molecule type" value="Genomic_DNA"/>
</dbReference>
<dbReference type="RefSeq" id="XP_007393671.1">
    <property type="nucleotide sequence ID" value="XM_007393609.1"/>
</dbReference>
<dbReference type="Gene3D" id="1.10.357.90">
    <property type="match status" value="1"/>
</dbReference>
<proteinExistence type="predicted"/>
<dbReference type="AlphaFoldDB" id="K5WGZ8"/>